<evidence type="ECO:0000313" key="4">
    <source>
        <dbReference type="EMBL" id="MBB1126414.1"/>
    </source>
</evidence>
<keyword evidence="1" id="KW-0175">Coiled coil</keyword>
<reference evidence="4 5" key="1">
    <citation type="journal article" date="2020" name="Arch. Microbiol.">
        <title>The genome sequence of the giant phototrophic gammaproteobacterium Thiospirillum jenense gives insight into its physiological properties and phylogenetic relationships.</title>
        <authorList>
            <person name="Imhoff J.F."/>
            <person name="Meyer T.E."/>
            <person name="Kyndt J.A."/>
        </authorList>
    </citation>
    <scope>NUCLEOTIDE SEQUENCE [LARGE SCALE GENOMIC DNA]</scope>
    <source>
        <strain evidence="4 5">DSM 216</strain>
    </source>
</reference>
<protein>
    <submittedName>
        <fullName evidence="4">DUF4124 domain-containing protein</fullName>
    </submittedName>
</protein>
<dbReference type="InterPro" id="IPR025392">
    <property type="entry name" value="DUF4124"/>
</dbReference>
<keyword evidence="5" id="KW-1185">Reference proteome</keyword>
<dbReference type="Pfam" id="PF13511">
    <property type="entry name" value="DUF4124"/>
    <property type="match status" value="1"/>
</dbReference>
<accession>A0A839HD23</accession>
<dbReference type="Proteomes" id="UP000548632">
    <property type="component" value="Unassembled WGS sequence"/>
</dbReference>
<dbReference type="EMBL" id="JABVCQ010000018">
    <property type="protein sequence ID" value="MBB1126414.1"/>
    <property type="molecule type" value="Genomic_DNA"/>
</dbReference>
<evidence type="ECO:0000313" key="5">
    <source>
        <dbReference type="Proteomes" id="UP000548632"/>
    </source>
</evidence>
<sequence length="325" mass="36465">MSLQSNLISASALLCLLITSSEAPAELYRWVDETGRVQYSDRIPPTAIDKAHVELSNEGAVIRTIDPVKSAEEVRREQELQRLRDERAELLERQRAADRLLLRTYRSVDDLMMMRDGKLAAIDVMIQSTKGNIRRQQNRLNRLQADAANLERVGKPVHPALIRDVTATENGIEDDLGAILRHERAKQDIYEKFAAELERFRRLKDIQATPQEVAQEAQPMQLDNLIVCTTPAECDQLWRQAVSYVETHATMPVESSSDKVMLTLPPTSDEDISLIVSRIRDKTGGGTTIFLDLQCASYTATVSSCRTPARVVVLKGFRSALNNAP</sequence>
<gene>
    <name evidence="4" type="ORF">HUK38_09230</name>
</gene>
<proteinExistence type="predicted"/>
<evidence type="ECO:0000259" key="3">
    <source>
        <dbReference type="Pfam" id="PF13511"/>
    </source>
</evidence>
<feature type="domain" description="DUF4124" evidence="3">
    <location>
        <begin position="14"/>
        <end position="60"/>
    </location>
</feature>
<comment type="caution">
    <text evidence="4">The sequence shown here is derived from an EMBL/GenBank/DDBJ whole genome shotgun (WGS) entry which is preliminary data.</text>
</comment>
<evidence type="ECO:0000256" key="1">
    <source>
        <dbReference type="SAM" id="Coils"/>
    </source>
</evidence>
<name>A0A839HD23_9GAMM</name>
<feature type="chain" id="PRO_5032477683" evidence="2">
    <location>
        <begin position="26"/>
        <end position="325"/>
    </location>
</feature>
<feature type="coiled-coil region" evidence="1">
    <location>
        <begin position="126"/>
        <end position="153"/>
    </location>
</feature>
<dbReference type="AlphaFoldDB" id="A0A839HD23"/>
<feature type="signal peptide" evidence="2">
    <location>
        <begin position="1"/>
        <end position="25"/>
    </location>
</feature>
<evidence type="ECO:0000256" key="2">
    <source>
        <dbReference type="SAM" id="SignalP"/>
    </source>
</evidence>
<keyword evidence="2" id="KW-0732">Signal</keyword>
<feature type="coiled-coil region" evidence="1">
    <location>
        <begin position="73"/>
        <end position="100"/>
    </location>
</feature>
<organism evidence="4 5">
    <name type="scientific">Thiospirillum jenense</name>
    <dbReference type="NCBI Taxonomy" id="1653858"/>
    <lineage>
        <taxon>Bacteria</taxon>
        <taxon>Pseudomonadati</taxon>
        <taxon>Pseudomonadota</taxon>
        <taxon>Gammaproteobacteria</taxon>
        <taxon>Chromatiales</taxon>
        <taxon>Chromatiaceae</taxon>
        <taxon>Thiospirillum</taxon>
    </lineage>
</organism>
<dbReference type="RefSeq" id="WP_182584041.1">
    <property type="nucleotide sequence ID" value="NZ_JABVCQ010000018.1"/>
</dbReference>